<dbReference type="Gene3D" id="3.40.50.1820">
    <property type="entry name" value="alpha/beta hydrolase"/>
    <property type="match status" value="1"/>
</dbReference>
<dbReference type="Gene3D" id="1.10.10.10">
    <property type="entry name" value="Winged helix-like DNA-binding domain superfamily/Winged helix DNA-binding domain"/>
    <property type="match status" value="1"/>
</dbReference>
<evidence type="ECO:0000259" key="1">
    <source>
        <dbReference type="Pfam" id="PF12697"/>
    </source>
</evidence>
<dbReference type="RefSeq" id="WP_162355439.1">
    <property type="nucleotide sequence ID" value="NZ_CP048209.1"/>
</dbReference>
<dbReference type="EMBL" id="CP048209">
    <property type="protein sequence ID" value="QHT59373.1"/>
    <property type="molecule type" value="Genomic_DNA"/>
</dbReference>
<dbReference type="InterPro" id="IPR000073">
    <property type="entry name" value="AB_hydrolase_1"/>
</dbReference>
<dbReference type="SUPFAM" id="SSF53474">
    <property type="entry name" value="alpha/beta-Hydrolases"/>
    <property type="match status" value="1"/>
</dbReference>
<dbReference type="GO" id="GO:0016787">
    <property type="term" value="F:hydrolase activity"/>
    <property type="evidence" value="ECO:0007669"/>
    <property type="project" value="UniProtKB-KW"/>
</dbReference>
<dbReference type="InterPro" id="IPR036388">
    <property type="entry name" value="WH-like_DNA-bd_sf"/>
</dbReference>
<protein>
    <submittedName>
        <fullName evidence="2">Alpha/beta fold hydrolase</fullName>
    </submittedName>
</protein>
<keyword evidence="2" id="KW-0378">Hydrolase</keyword>
<dbReference type="InterPro" id="IPR050266">
    <property type="entry name" value="AB_hydrolase_sf"/>
</dbReference>
<feature type="domain" description="AB hydrolase-1" evidence="1">
    <location>
        <begin position="25"/>
        <end position="245"/>
    </location>
</feature>
<dbReference type="Pfam" id="PF12697">
    <property type="entry name" value="Abhydrolase_6"/>
    <property type="match status" value="1"/>
</dbReference>
<dbReference type="InterPro" id="IPR029058">
    <property type="entry name" value="AB_hydrolase_fold"/>
</dbReference>
<proteinExistence type="predicted"/>
<dbReference type="PANTHER" id="PTHR43798">
    <property type="entry name" value="MONOACYLGLYCEROL LIPASE"/>
    <property type="match status" value="1"/>
</dbReference>
<evidence type="ECO:0000313" key="3">
    <source>
        <dbReference type="Proteomes" id="UP000476064"/>
    </source>
</evidence>
<keyword evidence="3" id="KW-1185">Reference proteome</keyword>
<organism evidence="2 3">
    <name type="scientific">Paenibacillus lycopersici</name>
    <dbReference type="NCBI Taxonomy" id="2704462"/>
    <lineage>
        <taxon>Bacteria</taxon>
        <taxon>Bacillati</taxon>
        <taxon>Bacillota</taxon>
        <taxon>Bacilli</taxon>
        <taxon>Bacillales</taxon>
        <taxon>Paenibacillaceae</taxon>
        <taxon>Paenibacillus</taxon>
    </lineage>
</organism>
<accession>A0A6C0FVD6</accession>
<dbReference type="KEGG" id="plyc:GXP70_04915"/>
<dbReference type="Proteomes" id="UP000476064">
    <property type="component" value="Chromosome"/>
</dbReference>
<gene>
    <name evidence="2" type="ORF">GXP70_04915</name>
</gene>
<name>A0A6C0FVD6_9BACL</name>
<sequence length="479" mass="54039">MLATLEELIAFDYRQAKIETNETIMLLHGNGFNSTLWGSFADLLNETCNVIRIDLHGEWEGPLSWKMICDEIHKRTERIGVQELHLVGHSFGASLAMSYAGAFPGQVQSLVLISSVLFYPPKEGREVIETYIETIHSHGLNATIQNEIVSHLTLLETDSAPVQAIMKAYSETNVNLYLKLLELQMIDRPFEAAKTIICPVLLLAGEKDSLYLPELQSITTGYFGNATLLIVPNAANALFIDQPELSASWVMDFIRRKMNNTVAFTRRWSISSHLPLSLQSSMHAALTPNVLRVTLIHSFRVSLNGSELKAGWDKRFAKNILAFLIFNPSCTREELCDALFPNLNLVTALNNLRVYLNYLKKLLILPNGTSVLHTTRNAIRLDADIECDLVLFSSTLKELIFTDIQEHTGMARAKELLGTVEGNKFLTGIYDQWFVDLKFRTEEQLATLSSMVAYWEASMNRHDSALYFESLSNQFIQLN</sequence>
<evidence type="ECO:0000313" key="2">
    <source>
        <dbReference type="EMBL" id="QHT59373.1"/>
    </source>
</evidence>
<reference evidence="2 3" key="1">
    <citation type="submission" date="2020-01" db="EMBL/GenBank/DDBJ databases">
        <title>Paenibacillus sp. nov., isolated from tomato rhizosphere.</title>
        <authorList>
            <person name="Weon H.-Y."/>
            <person name="Lee S.A."/>
        </authorList>
    </citation>
    <scope>NUCLEOTIDE SEQUENCE [LARGE SCALE GENOMIC DNA]</scope>
    <source>
        <strain evidence="2 3">12200R-189</strain>
    </source>
</reference>
<dbReference type="AlphaFoldDB" id="A0A6C0FVD6"/>